<feature type="compositionally biased region" description="Polar residues" evidence="1">
    <location>
        <begin position="27"/>
        <end position="38"/>
    </location>
</feature>
<evidence type="ECO:0000313" key="3">
    <source>
        <dbReference type="Proteomes" id="UP001177670"/>
    </source>
</evidence>
<feature type="compositionally biased region" description="Polar residues" evidence="1">
    <location>
        <begin position="62"/>
        <end position="83"/>
    </location>
</feature>
<name>A0AA40KYI9_9HYME</name>
<dbReference type="AlphaFoldDB" id="A0AA40KYI9"/>
<evidence type="ECO:0000256" key="1">
    <source>
        <dbReference type="SAM" id="MobiDB-lite"/>
    </source>
</evidence>
<organism evidence="2 3">
    <name type="scientific">Melipona bicolor</name>
    <dbReference type="NCBI Taxonomy" id="60889"/>
    <lineage>
        <taxon>Eukaryota</taxon>
        <taxon>Metazoa</taxon>
        <taxon>Ecdysozoa</taxon>
        <taxon>Arthropoda</taxon>
        <taxon>Hexapoda</taxon>
        <taxon>Insecta</taxon>
        <taxon>Pterygota</taxon>
        <taxon>Neoptera</taxon>
        <taxon>Endopterygota</taxon>
        <taxon>Hymenoptera</taxon>
        <taxon>Apocrita</taxon>
        <taxon>Aculeata</taxon>
        <taxon>Apoidea</taxon>
        <taxon>Anthophila</taxon>
        <taxon>Apidae</taxon>
        <taxon>Melipona</taxon>
    </lineage>
</organism>
<gene>
    <name evidence="2" type="ORF">K0M31_002087</name>
</gene>
<feature type="region of interest" description="Disordered" evidence="1">
    <location>
        <begin position="1"/>
        <end position="38"/>
    </location>
</feature>
<dbReference type="Proteomes" id="UP001177670">
    <property type="component" value="Unassembled WGS sequence"/>
</dbReference>
<reference evidence="2" key="1">
    <citation type="submission" date="2021-10" db="EMBL/GenBank/DDBJ databases">
        <title>Melipona bicolor Genome sequencing and assembly.</title>
        <authorList>
            <person name="Araujo N.S."/>
            <person name="Arias M.C."/>
        </authorList>
    </citation>
    <scope>NUCLEOTIDE SEQUENCE</scope>
    <source>
        <strain evidence="2">USP_2M_L1-L4_2017</strain>
        <tissue evidence="2">Whole body</tissue>
    </source>
</reference>
<dbReference type="EMBL" id="JAHYIQ010000001">
    <property type="protein sequence ID" value="KAK1137583.1"/>
    <property type="molecule type" value="Genomic_DNA"/>
</dbReference>
<feature type="region of interest" description="Disordered" evidence="1">
    <location>
        <begin position="61"/>
        <end position="83"/>
    </location>
</feature>
<feature type="compositionally biased region" description="Polar residues" evidence="1">
    <location>
        <begin position="1"/>
        <end position="16"/>
    </location>
</feature>
<keyword evidence="3" id="KW-1185">Reference proteome</keyword>
<accession>A0AA40KYI9</accession>
<sequence length="83" mass="9464">MRETIKPSQAETQSGKGRSLDGGWKLSSITTRNGTQDAQQATRRLIISYWYIGNPWKDNESHVYTSTPRFNTRTTKPVKMTNS</sequence>
<protein>
    <submittedName>
        <fullName evidence="2">Uncharacterized protein</fullName>
    </submittedName>
</protein>
<proteinExistence type="predicted"/>
<evidence type="ECO:0000313" key="2">
    <source>
        <dbReference type="EMBL" id="KAK1137583.1"/>
    </source>
</evidence>
<comment type="caution">
    <text evidence="2">The sequence shown here is derived from an EMBL/GenBank/DDBJ whole genome shotgun (WGS) entry which is preliminary data.</text>
</comment>